<comment type="similarity">
    <text evidence="2">Belongs to the YkuD family.</text>
</comment>
<dbReference type="EMBL" id="JACIEX010000003">
    <property type="protein sequence ID" value="MBB4093262.1"/>
    <property type="molecule type" value="Genomic_DNA"/>
</dbReference>
<evidence type="ECO:0000256" key="2">
    <source>
        <dbReference type="ARBA" id="ARBA00005992"/>
    </source>
</evidence>
<dbReference type="PROSITE" id="PS52029">
    <property type="entry name" value="LD_TPASE"/>
    <property type="match status" value="1"/>
</dbReference>
<evidence type="ECO:0000256" key="10">
    <source>
        <dbReference type="SAM" id="SignalP"/>
    </source>
</evidence>
<keyword evidence="12" id="KW-0449">Lipoprotein</keyword>
<evidence type="ECO:0000313" key="13">
    <source>
        <dbReference type="Proteomes" id="UP000553980"/>
    </source>
</evidence>
<protein>
    <submittedName>
        <fullName evidence="12">Lipoprotein-anchoring transpeptidase ErfK/SrfK</fullName>
    </submittedName>
</protein>
<comment type="caution">
    <text evidence="12">The sequence shown here is derived from an EMBL/GenBank/DDBJ whole genome shotgun (WGS) entry which is preliminary data.</text>
</comment>
<evidence type="ECO:0000256" key="4">
    <source>
        <dbReference type="ARBA" id="ARBA00022679"/>
    </source>
</evidence>
<dbReference type="AlphaFoldDB" id="A0AB34YRE1"/>
<evidence type="ECO:0000256" key="9">
    <source>
        <dbReference type="PROSITE-ProRule" id="PRU01373"/>
    </source>
</evidence>
<comment type="pathway">
    <text evidence="1 9">Cell wall biogenesis; peptidoglycan biosynthesis.</text>
</comment>
<keyword evidence="7 9" id="KW-0573">Peptidoglycan synthesis</keyword>
<dbReference type="InterPro" id="IPR038063">
    <property type="entry name" value="Transpep_catalytic_dom"/>
</dbReference>
<dbReference type="GO" id="GO:0016757">
    <property type="term" value="F:glycosyltransferase activity"/>
    <property type="evidence" value="ECO:0007669"/>
    <property type="project" value="UniProtKB-KW"/>
</dbReference>
<gene>
    <name evidence="12" type="ORF">GGQ79_001764</name>
</gene>
<evidence type="ECO:0000256" key="8">
    <source>
        <dbReference type="ARBA" id="ARBA00023316"/>
    </source>
</evidence>
<dbReference type="GO" id="GO:0008360">
    <property type="term" value="P:regulation of cell shape"/>
    <property type="evidence" value="ECO:0007669"/>
    <property type="project" value="UniProtKB-UniRule"/>
</dbReference>
<dbReference type="PANTHER" id="PTHR30582">
    <property type="entry name" value="L,D-TRANSPEPTIDASE"/>
    <property type="match status" value="1"/>
</dbReference>
<dbReference type="GO" id="GO:0005576">
    <property type="term" value="C:extracellular region"/>
    <property type="evidence" value="ECO:0007669"/>
    <property type="project" value="TreeGrafter"/>
</dbReference>
<evidence type="ECO:0000256" key="1">
    <source>
        <dbReference type="ARBA" id="ARBA00004752"/>
    </source>
</evidence>
<feature type="signal peptide" evidence="10">
    <location>
        <begin position="1"/>
        <end position="35"/>
    </location>
</feature>
<evidence type="ECO:0000259" key="11">
    <source>
        <dbReference type="PROSITE" id="PS52029"/>
    </source>
</evidence>
<keyword evidence="4" id="KW-0808">Transferase</keyword>
<keyword evidence="6 9" id="KW-0133">Cell shape</keyword>
<feature type="domain" description="L,D-TPase catalytic" evidence="11">
    <location>
        <begin position="109"/>
        <end position="246"/>
    </location>
</feature>
<evidence type="ECO:0000256" key="6">
    <source>
        <dbReference type="ARBA" id="ARBA00022960"/>
    </source>
</evidence>
<keyword evidence="10" id="KW-0732">Signal</keyword>
<name>A0AB34YRE1_9HYPH</name>
<keyword evidence="3" id="KW-0328">Glycosyltransferase</keyword>
<feature type="active site" description="Proton donor/acceptor" evidence="9">
    <location>
        <position position="206"/>
    </location>
</feature>
<feature type="chain" id="PRO_5044189258" evidence="10">
    <location>
        <begin position="36"/>
        <end position="257"/>
    </location>
</feature>
<dbReference type="GO" id="GO:0018104">
    <property type="term" value="P:peptidoglycan-protein cross-linking"/>
    <property type="evidence" value="ECO:0007669"/>
    <property type="project" value="TreeGrafter"/>
</dbReference>
<dbReference type="FunFam" id="2.40.440.10:FF:000002">
    <property type="entry name" value="L,D-transpeptidase ErfK/SrfK"/>
    <property type="match status" value="1"/>
</dbReference>
<reference evidence="12 13" key="1">
    <citation type="submission" date="2020-08" db="EMBL/GenBank/DDBJ databases">
        <title>Genomic Encyclopedia of Type Strains, Phase IV (KMG-IV): sequencing the most valuable type-strain genomes for metagenomic binning, comparative biology and taxonomic classification.</title>
        <authorList>
            <person name="Goeker M."/>
        </authorList>
    </citation>
    <scope>NUCLEOTIDE SEQUENCE [LARGE SCALE GENOMIC DNA]</scope>
    <source>
        <strain evidence="12 13">DSM 23868</strain>
    </source>
</reference>
<organism evidence="12 13">
    <name type="scientific">Brucella pecoris</name>
    <dbReference type="NCBI Taxonomy" id="867683"/>
    <lineage>
        <taxon>Bacteria</taxon>
        <taxon>Pseudomonadati</taxon>
        <taxon>Pseudomonadota</taxon>
        <taxon>Alphaproteobacteria</taxon>
        <taxon>Hyphomicrobiales</taxon>
        <taxon>Brucellaceae</taxon>
        <taxon>Brucella/Ochrobactrum group</taxon>
        <taxon>Brucella</taxon>
    </lineage>
</organism>
<dbReference type="InterPro" id="IPR005490">
    <property type="entry name" value="LD_TPept_cat_dom"/>
</dbReference>
<dbReference type="InterPro" id="IPR050979">
    <property type="entry name" value="LD-transpeptidase"/>
</dbReference>
<dbReference type="CDD" id="cd16913">
    <property type="entry name" value="YkuD_like"/>
    <property type="match status" value="1"/>
</dbReference>
<dbReference type="Gene3D" id="2.40.440.10">
    <property type="entry name" value="L,D-transpeptidase catalytic domain-like"/>
    <property type="match status" value="1"/>
</dbReference>
<dbReference type="PROSITE" id="PS51257">
    <property type="entry name" value="PROKAR_LIPOPROTEIN"/>
    <property type="match status" value="1"/>
</dbReference>
<evidence type="ECO:0000313" key="12">
    <source>
        <dbReference type="EMBL" id="MBB4093262.1"/>
    </source>
</evidence>
<dbReference type="SUPFAM" id="SSF141523">
    <property type="entry name" value="L,D-transpeptidase catalytic domain-like"/>
    <property type="match status" value="1"/>
</dbReference>
<evidence type="ECO:0000256" key="5">
    <source>
        <dbReference type="ARBA" id="ARBA00022801"/>
    </source>
</evidence>
<keyword evidence="13" id="KW-1185">Reference proteome</keyword>
<dbReference type="PANTHER" id="PTHR30582:SF24">
    <property type="entry name" value="L,D-TRANSPEPTIDASE ERFK_SRFK-RELATED"/>
    <property type="match status" value="1"/>
</dbReference>
<evidence type="ECO:0000256" key="3">
    <source>
        <dbReference type="ARBA" id="ARBA00022676"/>
    </source>
</evidence>
<accession>A0AB34YRE1</accession>
<dbReference type="GO" id="GO:0071555">
    <property type="term" value="P:cell wall organization"/>
    <property type="evidence" value="ECO:0007669"/>
    <property type="project" value="UniProtKB-UniRule"/>
</dbReference>
<dbReference type="GO" id="GO:0071972">
    <property type="term" value="F:peptidoglycan L,D-transpeptidase activity"/>
    <property type="evidence" value="ECO:0007669"/>
    <property type="project" value="TreeGrafter"/>
</dbReference>
<sequence length="257" mass="27928">MTVSDEKRGARASLMRIVLVACLPFVAAACTTASADRPIAVTMPQPVAFTPEPVAVEPAPEVQTAKSEFETMYGAVNDRGNLIPALDLNKIADRNLRREVDYVTTEPVGTIVVDPYARYLYLVQPGGKAIRYSVGVGRAGLTFSGDAKVAYKSQWPRWTPTANMIKRNPEHYAKYATGLEGGIRNPLGARALYLYRDGKDTLYRIHGTNEPWSVGKAASSGCIRLYNQDILDLYKRATAGARVVVLDKSQSGKGASS</sequence>
<evidence type="ECO:0000256" key="7">
    <source>
        <dbReference type="ARBA" id="ARBA00022984"/>
    </source>
</evidence>
<keyword evidence="8 9" id="KW-0961">Cell wall biogenesis/degradation</keyword>
<keyword evidence="5" id="KW-0378">Hydrolase</keyword>
<dbReference type="Pfam" id="PF03734">
    <property type="entry name" value="YkuD"/>
    <property type="match status" value="1"/>
</dbReference>
<proteinExistence type="inferred from homology"/>
<feature type="active site" description="Nucleophile" evidence="9">
    <location>
        <position position="222"/>
    </location>
</feature>
<dbReference type="Proteomes" id="UP000553980">
    <property type="component" value="Unassembled WGS sequence"/>
</dbReference>